<organism evidence="1 2">
    <name type="scientific">Tatumella ptyseos ATCC 33301</name>
    <dbReference type="NCBI Taxonomy" id="1005995"/>
    <lineage>
        <taxon>Bacteria</taxon>
        <taxon>Pseudomonadati</taxon>
        <taxon>Pseudomonadota</taxon>
        <taxon>Gammaproteobacteria</taxon>
        <taxon>Enterobacterales</taxon>
        <taxon>Erwiniaceae</taxon>
        <taxon>Tatumella</taxon>
    </lineage>
</organism>
<dbReference type="Proteomes" id="UP000028602">
    <property type="component" value="Unassembled WGS sequence"/>
</dbReference>
<reference evidence="1 2" key="1">
    <citation type="submission" date="2014-05" db="EMBL/GenBank/DDBJ databases">
        <title>ATOL: Assembling a taxonomically balanced genome-scale reconstruction of the evolutionary history of the Enterobacteriaceae.</title>
        <authorList>
            <person name="Plunkett G.III."/>
            <person name="Neeno-Eckwall E.C."/>
            <person name="Glasner J.D."/>
            <person name="Perna N.T."/>
        </authorList>
    </citation>
    <scope>NUCLEOTIDE SEQUENCE [LARGE SCALE GENOMIC DNA]</scope>
    <source>
        <strain evidence="1 2">ATCC 33301</strain>
    </source>
</reference>
<dbReference type="AlphaFoldDB" id="A0A085JEQ0"/>
<evidence type="ECO:0000313" key="2">
    <source>
        <dbReference type="Proteomes" id="UP000028602"/>
    </source>
</evidence>
<proteinExistence type="predicted"/>
<comment type="caution">
    <text evidence="1">The sequence shown here is derived from an EMBL/GenBank/DDBJ whole genome shotgun (WGS) entry which is preliminary data.</text>
</comment>
<sequence length="40" mass="4647">MQQLEMMYFLIEPVFERAGALEAQWSSDSGIANIITRMIR</sequence>
<gene>
    <name evidence="1" type="ORF">GTPT_2247</name>
</gene>
<protein>
    <submittedName>
        <fullName evidence="1">Uncharacterized protein</fullName>
    </submittedName>
</protein>
<name>A0A085JEQ0_9GAMM</name>
<dbReference type="EMBL" id="JMPR01000035">
    <property type="protein sequence ID" value="KFD18946.1"/>
    <property type="molecule type" value="Genomic_DNA"/>
</dbReference>
<keyword evidence="2" id="KW-1185">Reference proteome</keyword>
<evidence type="ECO:0000313" key="1">
    <source>
        <dbReference type="EMBL" id="KFD18946.1"/>
    </source>
</evidence>
<accession>A0A085JEQ0</accession>